<evidence type="ECO:0000313" key="1">
    <source>
        <dbReference type="EMBL" id="KAK2559830.1"/>
    </source>
</evidence>
<dbReference type="EMBL" id="JARQWQ010000038">
    <property type="protein sequence ID" value="KAK2559830.1"/>
    <property type="molecule type" value="Genomic_DNA"/>
</dbReference>
<organism evidence="1 2">
    <name type="scientific">Acropora cervicornis</name>
    <name type="common">Staghorn coral</name>
    <dbReference type="NCBI Taxonomy" id="6130"/>
    <lineage>
        <taxon>Eukaryota</taxon>
        <taxon>Metazoa</taxon>
        <taxon>Cnidaria</taxon>
        <taxon>Anthozoa</taxon>
        <taxon>Hexacorallia</taxon>
        <taxon>Scleractinia</taxon>
        <taxon>Astrocoeniina</taxon>
        <taxon>Acroporidae</taxon>
        <taxon>Acropora</taxon>
    </lineage>
</organism>
<name>A0AAD9QEN5_ACRCE</name>
<dbReference type="Proteomes" id="UP001249851">
    <property type="component" value="Unassembled WGS sequence"/>
</dbReference>
<sequence length="84" mass="9598">MLPARDRTFKIISDATSTTIIERLRELKPFLVLFIRFTHSRITVYCCQAHGHGRNVNGKHADESMKFTNGVAINPFARNQYSST</sequence>
<evidence type="ECO:0000313" key="2">
    <source>
        <dbReference type="Proteomes" id="UP001249851"/>
    </source>
</evidence>
<accession>A0AAD9QEN5</accession>
<gene>
    <name evidence="1" type="ORF">P5673_017380</name>
</gene>
<reference evidence="1" key="1">
    <citation type="journal article" date="2023" name="G3 (Bethesda)">
        <title>Whole genome assembly and annotation of the endangered Caribbean coral Acropora cervicornis.</title>
        <authorList>
            <person name="Selwyn J.D."/>
            <person name="Vollmer S.V."/>
        </authorList>
    </citation>
    <scope>NUCLEOTIDE SEQUENCE</scope>
    <source>
        <strain evidence="1">K2</strain>
    </source>
</reference>
<proteinExistence type="predicted"/>
<keyword evidence="2" id="KW-1185">Reference proteome</keyword>
<reference evidence="1" key="2">
    <citation type="journal article" date="2023" name="Science">
        <title>Genomic signatures of disease resistance in endangered staghorn corals.</title>
        <authorList>
            <person name="Vollmer S.V."/>
            <person name="Selwyn J.D."/>
            <person name="Despard B.A."/>
            <person name="Roesel C.L."/>
        </authorList>
    </citation>
    <scope>NUCLEOTIDE SEQUENCE</scope>
    <source>
        <strain evidence="1">K2</strain>
    </source>
</reference>
<dbReference type="AlphaFoldDB" id="A0AAD9QEN5"/>
<protein>
    <submittedName>
        <fullName evidence="1">Uncharacterized protein</fullName>
    </submittedName>
</protein>
<comment type="caution">
    <text evidence="1">The sequence shown here is derived from an EMBL/GenBank/DDBJ whole genome shotgun (WGS) entry which is preliminary data.</text>
</comment>